<dbReference type="InterPro" id="IPR044492">
    <property type="entry name" value="P_typ_ATPase_HD_dom"/>
</dbReference>
<dbReference type="InterPro" id="IPR023299">
    <property type="entry name" value="ATPase_P-typ_cyto_dom_N"/>
</dbReference>
<dbReference type="NCBIfam" id="TIGR01494">
    <property type="entry name" value="ATPase_P-type"/>
    <property type="match status" value="2"/>
</dbReference>
<dbReference type="Pfam" id="PF00702">
    <property type="entry name" value="Hydrolase"/>
    <property type="match status" value="1"/>
</dbReference>
<evidence type="ECO:0000256" key="2">
    <source>
        <dbReference type="ARBA" id="ARBA00022692"/>
    </source>
</evidence>
<dbReference type="InterPro" id="IPR059000">
    <property type="entry name" value="ATPase_P-type_domA"/>
</dbReference>
<dbReference type="PRINTS" id="PR00119">
    <property type="entry name" value="CATATPASE"/>
</dbReference>
<dbReference type="PANTHER" id="PTHR42861">
    <property type="entry name" value="CALCIUM-TRANSPORTING ATPASE"/>
    <property type="match status" value="1"/>
</dbReference>
<dbReference type="SUPFAM" id="SSF81653">
    <property type="entry name" value="Calcium ATPase, transduction domain A"/>
    <property type="match status" value="1"/>
</dbReference>
<dbReference type="InterPro" id="IPR001757">
    <property type="entry name" value="P_typ_ATPase"/>
</dbReference>
<dbReference type="InterPro" id="IPR018303">
    <property type="entry name" value="ATPase_P-typ_P_site"/>
</dbReference>
<proteinExistence type="predicted"/>
<dbReference type="EMBL" id="CP157675">
    <property type="protein sequence ID" value="XBP70856.1"/>
    <property type="molecule type" value="Genomic_DNA"/>
</dbReference>
<keyword evidence="5" id="KW-1278">Translocase</keyword>
<organism evidence="10">
    <name type="scientific">Polaromonas hydrogenivorans</name>
    <dbReference type="NCBI Taxonomy" id="335476"/>
    <lineage>
        <taxon>Bacteria</taxon>
        <taxon>Pseudomonadati</taxon>
        <taxon>Pseudomonadota</taxon>
        <taxon>Betaproteobacteria</taxon>
        <taxon>Burkholderiales</taxon>
        <taxon>Comamonadaceae</taxon>
        <taxon>Polaromonas</taxon>
    </lineage>
</organism>
<dbReference type="Gene3D" id="3.40.1110.10">
    <property type="entry name" value="Calcium-transporting ATPase, cytoplasmic domain N"/>
    <property type="match status" value="2"/>
</dbReference>
<dbReference type="Pfam" id="PF00690">
    <property type="entry name" value="Cation_ATPase_N"/>
    <property type="match status" value="1"/>
</dbReference>
<evidence type="ECO:0000259" key="9">
    <source>
        <dbReference type="SMART" id="SM00831"/>
    </source>
</evidence>
<dbReference type="Gene3D" id="3.40.50.1000">
    <property type="entry name" value="HAD superfamily/HAD-like"/>
    <property type="match status" value="2"/>
</dbReference>
<dbReference type="GO" id="GO:0016020">
    <property type="term" value="C:membrane"/>
    <property type="evidence" value="ECO:0007669"/>
    <property type="project" value="UniProtKB-SubCell"/>
</dbReference>
<dbReference type="InterPro" id="IPR036412">
    <property type="entry name" value="HAD-like_sf"/>
</dbReference>
<dbReference type="Gene3D" id="1.20.1110.10">
    <property type="entry name" value="Calcium-transporting ATPase, transmembrane domain"/>
    <property type="match status" value="2"/>
</dbReference>
<feature type="transmembrane region" description="Helical" evidence="8">
    <location>
        <begin position="919"/>
        <end position="941"/>
    </location>
</feature>
<dbReference type="SFLD" id="SFLDF00027">
    <property type="entry name" value="p-type_atpase"/>
    <property type="match status" value="1"/>
</dbReference>
<dbReference type="Gene3D" id="2.70.150.10">
    <property type="entry name" value="Calcium-transporting ATPase, cytoplasmic transduction domain A"/>
    <property type="match status" value="1"/>
</dbReference>
<keyword evidence="6 8" id="KW-1133">Transmembrane helix</keyword>
<evidence type="ECO:0000256" key="4">
    <source>
        <dbReference type="ARBA" id="ARBA00022840"/>
    </source>
</evidence>
<keyword evidence="4" id="KW-0067">ATP-binding</keyword>
<dbReference type="PROSITE" id="PS00154">
    <property type="entry name" value="ATPASE_E1_E2"/>
    <property type="match status" value="1"/>
</dbReference>
<evidence type="ECO:0000313" key="10">
    <source>
        <dbReference type="EMBL" id="XBP70856.1"/>
    </source>
</evidence>
<dbReference type="GO" id="GO:0016887">
    <property type="term" value="F:ATP hydrolysis activity"/>
    <property type="evidence" value="ECO:0007669"/>
    <property type="project" value="InterPro"/>
</dbReference>
<feature type="transmembrane region" description="Helical" evidence="8">
    <location>
        <begin position="157"/>
        <end position="176"/>
    </location>
</feature>
<gene>
    <name evidence="10" type="ORF">ABLV49_03325</name>
</gene>
<dbReference type="FunFam" id="3.40.50.1000:FF:000083">
    <property type="entry name" value="Sodium/potassium-transporting ATPase subunit alpha"/>
    <property type="match status" value="1"/>
</dbReference>
<dbReference type="GO" id="GO:0005524">
    <property type="term" value="F:ATP binding"/>
    <property type="evidence" value="ECO:0007669"/>
    <property type="project" value="UniProtKB-KW"/>
</dbReference>
<comment type="subcellular location">
    <subcellularLocation>
        <location evidence="1">Membrane</location>
        <topology evidence="1">Multi-pass membrane protein</topology>
    </subcellularLocation>
</comment>
<dbReference type="AlphaFoldDB" id="A0AAU7LT86"/>
<evidence type="ECO:0000256" key="7">
    <source>
        <dbReference type="ARBA" id="ARBA00023136"/>
    </source>
</evidence>
<accession>A0AAU7LT86</accession>
<dbReference type="Pfam" id="PF00689">
    <property type="entry name" value="Cation_ATPase_C"/>
    <property type="match status" value="1"/>
</dbReference>
<evidence type="ECO:0000256" key="5">
    <source>
        <dbReference type="ARBA" id="ARBA00022967"/>
    </source>
</evidence>
<dbReference type="InterPro" id="IPR004014">
    <property type="entry name" value="ATPase_P-typ_cation-transptr_N"/>
</dbReference>
<feature type="transmembrane region" description="Helical" evidence="8">
    <location>
        <begin position="828"/>
        <end position="848"/>
    </location>
</feature>
<dbReference type="RefSeq" id="WP_349280184.1">
    <property type="nucleotide sequence ID" value="NZ_CBCSCU010000032.1"/>
</dbReference>
<feature type="transmembrane region" description="Helical" evidence="8">
    <location>
        <begin position="893"/>
        <end position="913"/>
    </location>
</feature>
<evidence type="ECO:0000256" key="1">
    <source>
        <dbReference type="ARBA" id="ARBA00004141"/>
    </source>
</evidence>
<feature type="transmembrane region" description="Helical" evidence="8">
    <location>
        <begin position="182"/>
        <end position="198"/>
    </location>
</feature>
<evidence type="ECO:0000256" key="8">
    <source>
        <dbReference type="SAM" id="Phobius"/>
    </source>
</evidence>
<dbReference type="SFLD" id="SFLDG00002">
    <property type="entry name" value="C1.7:_P-type_atpase_like"/>
    <property type="match status" value="1"/>
</dbReference>
<dbReference type="SFLD" id="SFLDS00003">
    <property type="entry name" value="Haloacid_Dehalogenase"/>
    <property type="match status" value="1"/>
</dbReference>
<keyword evidence="3" id="KW-0547">Nucleotide-binding</keyword>
<feature type="domain" description="Cation-transporting P-type ATPase N-terminal" evidence="9">
    <location>
        <begin position="93"/>
        <end position="178"/>
    </location>
</feature>
<dbReference type="PRINTS" id="PR00120">
    <property type="entry name" value="HATPASE"/>
</dbReference>
<feature type="transmembrane region" description="Helical" evidence="8">
    <location>
        <begin position="363"/>
        <end position="390"/>
    </location>
</feature>
<dbReference type="SUPFAM" id="SSF56784">
    <property type="entry name" value="HAD-like"/>
    <property type="match status" value="1"/>
</dbReference>
<dbReference type="InterPro" id="IPR008250">
    <property type="entry name" value="ATPase_P-typ_transduc_dom_A_sf"/>
</dbReference>
<dbReference type="InterPro" id="IPR006068">
    <property type="entry name" value="ATPase_P-typ_cation-transptr_C"/>
</dbReference>
<evidence type="ECO:0000256" key="3">
    <source>
        <dbReference type="ARBA" id="ARBA00022741"/>
    </source>
</evidence>
<keyword evidence="2 8" id="KW-0812">Transmembrane</keyword>
<feature type="transmembrane region" description="Helical" evidence="8">
    <location>
        <begin position="751"/>
        <end position="771"/>
    </location>
</feature>
<evidence type="ECO:0000256" key="6">
    <source>
        <dbReference type="ARBA" id="ARBA00022989"/>
    </source>
</evidence>
<dbReference type="GO" id="GO:0015662">
    <property type="term" value="F:P-type ion transporter activity"/>
    <property type="evidence" value="ECO:0007669"/>
    <property type="project" value="UniProtKB-ARBA"/>
</dbReference>
<sequence>MTSSHESSRNEPAAAPHETRLFLVGDEGRVQPLAHDRYVALVRGQATAPEFSGCRFILVDWYVRLAGSQAQAVVNETCSWLAFDAAGRPDPHAAHAIEAPALPGEAQWTQIRERVFGGAPQPCGLSAAEAARRLAADGANLLPGSAPKSSAAIVRKVVMEPMFLMLLAAGGIYLALGDPAEALFLLGFVFVVIGITLVQERKTQRALESLRELSAPRALVMRDGQEQRIPGAGVVRGDVLVLHEGDRIAADARLFEGQLEVDESLLTGESVPVAKVIGADLFASTVVTRGVGLAEVQATAGATAVGRIGADLARTTEPPSALQRASRQLVRRLGAAALLLAGAQVLLGWWWNGRPLLESILSGIALAMAILPEEIPVILTVFLALGAWRISKQKVLTRRMSAVEALGAITVLAVDKTGTLTVNRMEVAELETGSARFTPDKASELPEEFHLLTEFAMLATPGDPFDPMEKAIQRFGHDWLAGTEHVHDGREPEFEYALSGEILAMTRVFASSAPTQHLLATKGAPEAVADLCHLPTARREAIRAQVEAMAGRGLRVLGVARGRWTGAPAAPDAAPAWPRSQHDFDFEFLGLLGLADPPRPEVPAALAECRRAGVRVIMLTGDHPATARAIARQVGLSERPEVITGDQIAALDDAALRERLRHADLCARLQPAHKLRLVQVLRAGGEVVAMTGDGVNDAPALKAADIGIAMGERGTDVAREAAALVLLDDSFARIVAAIRQGRRIDDNLRKATRFTFAVHVPVIALALVPTLLQWPVLLMPVHMVLLQLLIDPACSIVFEADPESPGLMERAPRPVSDSPFGVARLGHAVLQGLGVAGLLLAGYAWLAAQGWSAAQGRSVVFCTLMLSVMLLILANRDLRRSALLGMTRANPLLWRMAVAMFGLLAAVLYLPWLRQLMGLALPGLAGLAAGAGLLALCAVWLELVRLAGGARA</sequence>
<dbReference type="SUPFAM" id="SSF81665">
    <property type="entry name" value="Calcium ATPase, transmembrane domain M"/>
    <property type="match status" value="1"/>
</dbReference>
<dbReference type="InterPro" id="IPR023214">
    <property type="entry name" value="HAD_sf"/>
</dbReference>
<name>A0AAU7LT86_9BURK</name>
<feature type="transmembrane region" description="Helical" evidence="8">
    <location>
        <begin position="854"/>
        <end position="873"/>
    </location>
</feature>
<protein>
    <submittedName>
        <fullName evidence="10">Cation-translocating P-type ATPase</fullName>
    </submittedName>
</protein>
<dbReference type="SMART" id="SM00831">
    <property type="entry name" value="Cation_ATPase_N"/>
    <property type="match status" value="1"/>
</dbReference>
<dbReference type="InterPro" id="IPR023298">
    <property type="entry name" value="ATPase_P-typ_TM_dom_sf"/>
</dbReference>
<keyword evidence="7 8" id="KW-0472">Membrane</keyword>
<reference evidence="10" key="1">
    <citation type="submission" date="2024-05" db="EMBL/GenBank/DDBJ databases">
        <authorList>
            <person name="Bunk B."/>
            <person name="Swiderski J."/>
            <person name="Sproer C."/>
            <person name="Thiel V."/>
        </authorList>
    </citation>
    <scope>NUCLEOTIDE SEQUENCE</scope>
    <source>
        <strain evidence="10">DSM 17735</strain>
    </source>
</reference>
<feature type="transmembrane region" description="Helical" evidence="8">
    <location>
        <begin position="333"/>
        <end position="351"/>
    </location>
</feature>
<dbReference type="Pfam" id="PF00122">
    <property type="entry name" value="E1-E2_ATPase"/>
    <property type="match status" value="1"/>
</dbReference>